<dbReference type="InterPro" id="IPR029057">
    <property type="entry name" value="PRTase-like"/>
</dbReference>
<dbReference type="SUPFAM" id="SSF53271">
    <property type="entry name" value="PRTase-like"/>
    <property type="match status" value="1"/>
</dbReference>
<proteinExistence type="inferred from homology"/>
<gene>
    <name evidence="2" type="ORF">METZ01_LOCUS49372</name>
</gene>
<reference evidence="2" key="1">
    <citation type="submission" date="2018-05" db="EMBL/GenBank/DDBJ databases">
        <authorList>
            <person name="Lanie J.A."/>
            <person name="Ng W.-L."/>
            <person name="Kazmierczak K.M."/>
            <person name="Andrzejewski T.M."/>
            <person name="Davidsen T.M."/>
            <person name="Wayne K.J."/>
            <person name="Tettelin H."/>
            <person name="Glass J.I."/>
            <person name="Rusch D."/>
            <person name="Podicherti R."/>
            <person name="Tsui H.-C.T."/>
            <person name="Winkler M.E."/>
        </authorList>
    </citation>
    <scope>NUCLEOTIDE SEQUENCE</scope>
</reference>
<evidence type="ECO:0000256" key="1">
    <source>
        <dbReference type="ARBA" id="ARBA00008007"/>
    </source>
</evidence>
<feature type="non-terminal residue" evidence="2">
    <location>
        <position position="1"/>
    </location>
</feature>
<dbReference type="InterPro" id="IPR000836">
    <property type="entry name" value="PRTase_dom"/>
</dbReference>
<protein>
    <recommendedName>
        <fullName evidence="3">Phosphoribosyltransferase domain-containing protein</fullName>
    </recommendedName>
</protein>
<name>A0A381RZM7_9ZZZZ</name>
<sequence>VSLSISDYRHFFLDIFFPNQCLVCNKGIFRSSDSVCSQCLMSFEETNLGNWVKNLSHSEGLDGVYSGWYFNDQIQRVIHSLKYEERATLGWELGHHLGNMLPLTQVGDLDFLIPVPLHSVKKRERGYNQAKWIAQVLSSIWKIPVDSSILKRKKYTENQTMLSSAERKKNMDKAFEIKKPMKGITIGIIDDVLTTDSTMSACAVMVKEKGFQSVFAISCSTPKLEKN</sequence>
<evidence type="ECO:0000313" key="2">
    <source>
        <dbReference type="EMBL" id="SUZ96518.1"/>
    </source>
</evidence>
<organism evidence="2">
    <name type="scientific">marine metagenome</name>
    <dbReference type="NCBI Taxonomy" id="408172"/>
    <lineage>
        <taxon>unclassified sequences</taxon>
        <taxon>metagenomes</taxon>
        <taxon>ecological metagenomes</taxon>
    </lineage>
</organism>
<dbReference type="Gene3D" id="3.40.50.2020">
    <property type="match status" value="1"/>
</dbReference>
<dbReference type="PANTHER" id="PTHR47505">
    <property type="entry name" value="DNA UTILIZATION PROTEIN YHGH"/>
    <property type="match status" value="1"/>
</dbReference>
<dbReference type="PANTHER" id="PTHR47505:SF1">
    <property type="entry name" value="DNA UTILIZATION PROTEIN YHGH"/>
    <property type="match status" value="1"/>
</dbReference>
<dbReference type="CDD" id="cd06223">
    <property type="entry name" value="PRTases_typeI"/>
    <property type="match status" value="1"/>
</dbReference>
<accession>A0A381RZM7</accession>
<comment type="similarity">
    <text evidence="1">Belongs to the ComF/GntX family.</text>
</comment>
<evidence type="ECO:0008006" key="3">
    <source>
        <dbReference type="Google" id="ProtNLM"/>
    </source>
</evidence>
<dbReference type="InterPro" id="IPR051910">
    <property type="entry name" value="ComF/GntX_DNA_util-trans"/>
</dbReference>
<dbReference type="EMBL" id="UINC01002423">
    <property type="protein sequence ID" value="SUZ96518.1"/>
    <property type="molecule type" value="Genomic_DNA"/>
</dbReference>
<dbReference type="AlphaFoldDB" id="A0A381RZM7"/>